<sequence length="295" mass="35594">MAIQEARERKRQERQKIKEKRQQRKQKRIKEKSVSCNYSTLNCYTHDNDHWRTPPLWTDGQFCFCINSANNTYWCLRTINETHNFLYCEFITGLITYYDLHIDTYFLIVLIKTLIPITDPYQLRNVAFTLSNERVLELNEKLTNLRSCKGADECDGWVQSKKDSTVKNNEVEKENSIDIFSEESHLNNRYQNSFFKAFNKRKVKKEERERRKRLRKERKNRKAAKLHGYLSSMNESPFGSDVEIEETIRIPRKSRHKINKKSKRKEKKKKKRRKKKKERRRMARMMKKLEGGNLS</sequence>
<dbReference type="Proteomes" id="UP000326759">
    <property type="component" value="Unassembled WGS sequence"/>
</dbReference>
<dbReference type="PANTHER" id="PTHR43108">
    <property type="entry name" value="N-ACETYLGLUCOSAMINE-6-SULFATASE FAMILY MEMBER"/>
    <property type="match status" value="1"/>
</dbReference>
<feature type="compositionally biased region" description="Basic residues" evidence="2">
    <location>
        <begin position="210"/>
        <end position="225"/>
    </location>
</feature>
<feature type="compositionally biased region" description="Basic and acidic residues" evidence="2">
    <location>
        <begin position="1"/>
        <end position="16"/>
    </location>
</feature>
<dbReference type="AlphaFoldDB" id="A0A5N5SVD3"/>
<reference evidence="3 4" key="1">
    <citation type="journal article" date="2019" name="PLoS Biol.">
        <title>Sex chromosomes control vertical transmission of feminizing Wolbachia symbionts in an isopod.</title>
        <authorList>
            <person name="Becking T."/>
            <person name="Chebbi M.A."/>
            <person name="Giraud I."/>
            <person name="Moumen B."/>
            <person name="Laverre T."/>
            <person name="Caubet Y."/>
            <person name="Peccoud J."/>
            <person name="Gilbert C."/>
            <person name="Cordaux R."/>
        </authorList>
    </citation>
    <scope>NUCLEOTIDE SEQUENCE [LARGE SCALE GENOMIC DNA]</scope>
    <source>
        <strain evidence="3">ANa2</strain>
        <tissue evidence="3">Whole body excluding digestive tract and cuticle</tissue>
    </source>
</reference>
<comment type="caution">
    <text evidence="3">The sequence shown here is derived from an EMBL/GenBank/DDBJ whole genome shotgun (WGS) entry which is preliminary data.</text>
</comment>
<accession>A0A5N5SVD3</accession>
<keyword evidence="4" id="KW-1185">Reference proteome</keyword>
<evidence type="ECO:0000313" key="4">
    <source>
        <dbReference type="Proteomes" id="UP000326759"/>
    </source>
</evidence>
<dbReference type="EMBL" id="SEYY01021180">
    <property type="protein sequence ID" value="KAB7496630.1"/>
    <property type="molecule type" value="Genomic_DNA"/>
</dbReference>
<feature type="region of interest" description="Disordered" evidence="2">
    <location>
        <begin position="205"/>
        <end position="232"/>
    </location>
</feature>
<feature type="region of interest" description="Disordered" evidence="2">
    <location>
        <begin position="247"/>
        <end position="295"/>
    </location>
</feature>
<organism evidence="3 4">
    <name type="scientific">Armadillidium nasatum</name>
    <dbReference type="NCBI Taxonomy" id="96803"/>
    <lineage>
        <taxon>Eukaryota</taxon>
        <taxon>Metazoa</taxon>
        <taxon>Ecdysozoa</taxon>
        <taxon>Arthropoda</taxon>
        <taxon>Crustacea</taxon>
        <taxon>Multicrustacea</taxon>
        <taxon>Malacostraca</taxon>
        <taxon>Eumalacostraca</taxon>
        <taxon>Peracarida</taxon>
        <taxon>Isopoda</taxon>
        <taxon>Oniscidea</taxon>
        <taxon>Crinocheta</taxon>
        <taxon>Armadillidiidae</taxon>
        <taxon>Armadillidium</taxon>
    </lineage>
</organism>
<gene>
    <name evidence="3" type="primary">Sulf2</name>
    <name evidence="3" type="ORF">Anas_06004</name>
</gene>
<dbReference type="PANTHER" id="PTHR43108:SF16">
    <property type="entry name" value="EXTRACELLULAR SULFATASE SULF-1 HOMOLOG"/>
    <property type="match status" value="1"/>
</dbReference>
<evidence type="ECO:0000313" key="3">
    <source>
        <dbReference type="EMBL" id="KAB7496630.1"/>
    </source>
</evidence>
<feature type="region of interest" description="Disordered" evidence="2">
    <location>
        <begin position="1"/>
        <end position="24"/>
    </location>
</feature>
<protein>
    <submittedName>
        <fullName evidence="3">Extracellular sulfatase Sulf-2</fullName>
    </submittedName>
</protein>
<comment type="similarity">
    <text evidence="1">Belongs to the sulfatase family.</text>
</comment>
<proteinExistence type="inferred from homology"/>
<evidence type="ECO:0000256" key="1">
    <source>
        <dbReference type="ARBA" id="ARBA00008779"/>
    </source>
</evidence>
<name>A0A5N5SVD3_9CRUS</name>
<dbReference type="GO" id="GO:0005539">
    <property type="term" value="F:glycosaminoglycan binding"/>
    <property type="evidence" value="ECO:0007669"/>
    <property type="project" value="TreeGrafter"/>
</dbReference>
<dbReference type="OrthoDB" id="96314at2759"/>
<feature type="compositionally biased region" description="Basic residues" evidence="2">
    <location>
        <begin position="250"/>
        <end position="286"/>
    </location>
</feature>
<evidence type="ECO:0000256" key="2">
    <source>
        <dbReference type="SAM" id="MobiDB-lite"/>
    </source>
</evidence>
<dbReference type="GO" id="GO:0008449">
    <property type="term" value="F:N-acetylglucosamine-6-sulfatase activity"/>
    <property type="evidence" value="ECO:0007669"/>
    <property type="project" value="TreeGrafter"/>
</dbReference>